<keyword evidence="2" id="KW-0732">Signal</keyword>
<proteinExistence type="predicted"/>
<reference evidence="3 4" key="1">
    <citation type="submission" date="2021-03" db="EMBL/GenBank/DDBJ databases">
        <title>Sequencing the genomes of 1000 actinobacteria strains.</title>
        <authorList>
            <person name="Klenk H.-P."/>
        </authorList>
    </citation>
    <scope>NUCLEOTIDE SEQUENCE [LARGE SCALE GENOMIC DNA]</scope>
    <source>
        <strain evidence="3 4">DSM 40843</strain>
    </source>
</reference>
<dbReference type="Proteomes" id="UP001519311">
    <property type="component" value="Unassembled WGS sequence"/>
</dbReference>
<feature type="chain" id="PRO_5047408494" description="Lipoprotein" evidence="2">
    <location>
        <begin position="24"/>
        <end position="152"/>
    </location>
</feature>
<keyword evidence="4" id="KW-1185">Reference proteome</keyword>
<evidence type="ECO:0000313" key="4">
    <source>
        <dbReference type="Proteomes" id="UP001519311"/>
    </source>
</evidence>
<feature type="compositionally biased region" description="Low complexity" evidence="1">
    <location>
        <begin position="31"/>
        <end position="43"/>
    </location>
</feature>
<name>A0ABS4VH83_9ACTN</name>
<comment type="caution">
    <text evidence="3">The sequence shown here is derived from an EMBL/GenBank/DDBJ whole genome shotgun (WGS) entry which is preliminary data.</text>
</comment>
<organism evidence="3 4">
    <name type="scientific">Streptomyces clavifer</name>
    <dbReference type="NCBI Taxonomy" id="68188"/>
    <lineage>
        <taxon>Bacteria</taxon>
        <taxon>Bacillati</taxon>
        <taxon>Actinomycetota</taxon>
        <taxon>Actinomycetes</taxon>
        <taxon>Kitasatosporales</taxon>
        <taxon>Streptomycetaceae</taxon>
        <taxon>Streptomyces</taxon>
    </lineage>
</organism>
<feature type="compositionally biased region" description="Basic and acidic residues" evidence="1">
    <location>
        <begin position="44"/>
        <end position="53"/>
    </location>
</feature>
<sequence>MYTRATTSLTTAALLLAALTACASDDDAAESKPSSSAAVPSAKESADPPRDDAAELSNAVGYYTKAYFEGDTDTAYRALSQRCRAQITPEAHGAVVTQAAKDYGPDHEAADIGANLLGDTASVSYKVTGLPKFDKKEQPWTWEDDAWKYDAC</sequence>
<evidence type="ECO:0000313" key="3">
    <source>
        <dbReference type="EMBL" id="MBP2363283.1"/>
    </source>
</evidence>
<dbReference type="RefSeq" id="WP_209471190.1">
    <property type="nucleotide sequence ID" value="NZ_BMWJ01000013.1"/>
</dbReference>
<feature type="signal peptide" evidence="2">
    <location>
        <begin position="1"/>
        <end position="23"/>
    </location>
</feature>
<gene>
    <name evidence="3" type="ORF">JOF59_005683</name>
</gene>
<evidence type="ECO:0000256" key="1">
    <source>
        <dbReference type="SAM" id="MobiDB-lite"/>
    </source>
</evidence>
<feature type="region of interest" description="Disordered" evidence="1">
    <location>
        <begin position="27"/>
        <end position="55"/>
    </location>
</feature>
<protein>
    <recommendedName>
        <fullName evidence="5">Lipoprotein</fullName>
    </recommendedName>
</protein>
<dbReference type="EMBL" id="JAGINS010000001">
    <property type="protein sequence ID" value="MBP2363283.1"/>
    <property type="molecule type" value="Genomic_DNA"/>
</dbReference>
<evidence type="ECO:0008006" key="5">
    <source>
        <dbReference type="Google" id="ProtNLM"/>
    </source>
</evidence>
<dbReference type="PROSITE" id="PS51257">
    <property type="entry name" value="PROKAR_LIPOPROTEIN"/>
    <property type="match status" value="1"/>
</dbReference>
<evidence type="ECO:0000256" key="2">
    <source>
        <dbReference type="SAM" id="SignalP"/>
    </source>
</evidence>
<accession>A0ABS4VH83</accession>